<organism evidence="2 3">
    <name type="scientific">Prochlorococcus marinus (strain MIT 9303)</name>
    <dbReference type="NCBI Taxonomy" id="59922"/>
    <lineage>
        <taxon>Bacteria</taxon>
        <taxon>Bacillati</taxon>
        <taxon>Cyanobacteriota</taxon>
        <taxon>Cyanophyceae</taxon>
        <taxon>Synechococcales</taxon>
        <taxon>Prochlorococcaceae</taxon>
        <taxon>Prochlorococcus</taxon>
    </lineage>
</organism>
<protein>
    <submittedName>
        <fullName evidence="2">Uncharacterized protein</fullName>
    </submittedName>
</protein>
<dbReference type="BioCyc" id="PMAR59922:G1G80-646-MONOMER"/>
<dbReference type="EMBL" id="CP000554">
    <property type="protein sequence ID" value="ABM77452.1"/>
    <property type="molecule type" value="Genomic_DNA"/>
</dbReference>
<dbReference type="HOGENOM" id="CLU_054940_1_1_3"/>
<feature type="region of interest" description="Disordered" evidence="1">
    <location>
        <begin position="247"/>
        <end position="276"/>
    </location>
</feature>
<dbReference type="KEGG" id="pmf:P9303_07011"/>
<dbReference type="AlphaFoldDB" id="A2C7J2"/>
<proteinExistence type="predicted"/>
<gene>
    <name evidence="2" type="ordered locus">P9303_07011</name>
</gene>
<reference evidence="2 3" key="1">
    <citation type="journal article" date="2007" name="PLoS Genet.">
        <title>Patterns and implications of gene gain and loss in the evolution of Prochlorococcus.</title>
        <authorList>
            <person name="Kettler G.C."/>
            <person name="Martiny A.C."/>
            <person name="Huang K."/>
            <person name="Zucker J."/>
            <person name="Coleman M.L."/>
            <person name="Rodrigue S."/>
            <person name="Chen F."/>
            <person name="Lapidus A."/>
            <person name="Ferriera S."/>
            <person name="Johnson J."/>
            <person name="Steglich C."/>
            <person name="Church G.M."/>
            <person name="Richardson P."/>
            <person name="Chisholm S.W."/>
        </authorList>
    </citation>
    <scope>NUCLEOTIDE SEQUENCE [LARGE SCALE GENOMIC DNA]</scope>
    <source>
        <strain evidence="2 3">MIT 9303</strain>
    </source>
</reference>
<evidence type="ECO:0000313" key="3">
    <source>
        <dbReference type="Proteomes" id="UP000002274"/>
    </source>
</evidence>
<accession>A2C7J2</accession>
<dbReference type="Proteomes" id="UP000002274">
    <property type="component" value="Chromosome"/>
</dbReference>
<sequence>MSPVIRRIIPREGKILSGLSTSASRKLPGQSGTVHECWLDFQLGQWMPFFSMRDHPIPAATEPLQYRAIGVVRGTYRPQDSEQFTRGFLVDSEGVEIEAVVLGRVLTLMRRHLAMDQPHLWVVYPRCREADHLHLQISGIWEPSTLKQTLLDESDSESSSDSSLELEDQLPQGDDYFSIRGELIYTRPETGDLVLKVRQKPRADGSRPLPFKLQLKGDVPLSNLRHFVSLEVRRRGQQLHLEDYEVMGPMPTRGGKGRGGRGSLVRRDGRGSQPNN</sequence>
<evidence type="ECO:0000313" key="2">
    <source>
        <dbReference type="EMBL" id="ABM77452.1"/>
    </source>
</evidence>
<dbReference type="STRING" id="59922.P9303_07011"/>
<evidence type="ECO:0000256" key="1">
    <source>
        <dbReference type="SAM" id="MobiDB-lite"/>
    </source>
</evidence>
<name>A2C7J2_PROM3</name>